<dbReference type="EMBL" id="OP429121">
    <property type="protein sequence ID" value="WEG68878.1"/>
    <property type="molecule type" value="Genomic_DNA"/>
</dbReference>
<reference evidence="3" key="2">
    <citation type="submission" date="2023-06" db="EMBL/GenBank/DDBJ databases">
        <title>Isolation and genome sequencing of cytomegaloviruses from Natal multimammate mice (Mastomys natalensis).</title>
        <authorList>
            <person name="Jarvis M.A."/>
            <person name="Davison A.J."/>
        </authorList>
    </citation>
    <scope>NUCLEOTIDE SEQUENCE</scope>
    <source>
        <strain evidence="3">Mnat29</strain>
    </source>
</reference>
<keyword evidence="2" id="KW-0812">Transmembrane</keyword>
<evidence type="ECO:0000256" key="2">
    <source>
        <dbReference type="SAM" id="Phobius"/>
    </source>
</evidence>
<proteinExistence type="predicted"/>
<name>A0A9Y1IL62_9BETA</name>
<sequence length="393" mass="42209">MLVKHRRDAACQGWRSDGPRVRLCRYRDPNRHLRRRSGGGGIPAHRSPPSASQVASRLWRRRRRVRPPARAQPRYDDVDLRARRAFCLGMLSLIAAASGARSDPICSRPVNAAVEECIRVYPSAAKPAVVCDLTHPSSSVFNGSWSIINGSPGQTARATQVASFVGDVFVINMRGFTGLADGAGFRSELWPPAGFFGQIACATGHRAKTICLLPQPSLHWALEADDKVTVERRVPSTATPFGDAACRALGADPGPPRYTRTFWGLNGDGVVGVSENTPELISFRWRADRPSEVSLNTSTFSITFPVQGEEHTCAACIVGAGENILSLPAIECRTLRRRAQTGSTGAGRCDCLFGICTAVICASCFSLSMAFFVYACVSAVAAPGVATADTQAM</sequence>
<reference evidence="3" key="1">
    <citation type="submission" date="2022-09" db="EMBL/GenBank/DDBJ databases">
        <authorList>
            <person name="Vucak M."/>
            <person name="Davison A.J."/>
        </authorList>
    </citation>
    <scope>NUCLEOTIDE SEQUENCE</scope>
    <source>
        <strain evidence="3">Mnat29</strain>
    </source>
</reference>
<evidence type="ECO:0000313" key="3">
    <source>
        <dbReference type="EMBL" id="WEG68878.1"/>
    </source>
</evidence>
<organism evidence="3">
    <name type="scientific">Mastomys natalensis cytomegalovirus 1</name>
    <dbReference type="NCBI Taxonomy" id="2973541"/>
    <lineage>
        <taxon>Viruses</taxon>
        <taxon>Duplodnaviria</taxon>
        <taxon>Heunggongvirae</taxon>
        <taxon>Peploviricota</taxon>
        <taxon>Herviviricetes</taxon>
        <taxon>Herpesvirales</taxon>
        <taxon>Orthoherpesviridae</taxon>
        <taxon>Betaherpesvirinae</taxon>
        <taxon>Muromegalovirus</taxon>
    </lineage>
</organism>
<accession>A0A9Y1IL62</accession>
<keyword evidence="2" id="KW-1133">Transmembrane helix</keyword>
<keyword evidence="2" id="KW-0472">Membrane</keyword>
<evidence type="ECO:0000256" key="1">
    <source>
        <dbReference type="SAM" id="MobiDB-lite"/>
    </source>
</evidence>
<feature type="compositionally biased region" description="Basic residues" evidence="1">
    <location>
        <begin position="58"/>
        <end position="67"/>
    </location>
</feature>
<feature type="transmembrane region" description="Helical" evidence="2">
    <location>
        <begin position="352"/>
        <end position="377"/>
    </location>
</feature>
<protein>
    <submittedName>
        <fullName evidence="3">Protein m164</fullName>
    </submittedName>
</protein>
<gene>
    <name evidence="3" type="primary">m164</name>
</gene>
<feature type="region of interest" description="Disordered" evidence="1">
    <location>
        <begin position="32"/>
        <end position="71"/>
    </location>
</feature>